<feature type="region of interest" description="Disordered" evidence="1">
    <location>
        <begin position="1"/>
        <end position="50"/>
    </location>
</feature>
<name>A0A9Q1F092_SYNKA</name>
<accession>A0A9Q1F092</accession>
<keyword evidence="3" id="KW-1185">Reference proteome</keyword>
<dbReference type="AlphaFoldDB" id="A0A9Q1F092"/>
<organism evidence="2 3">
    <name type="scientific">Synaphobranchus kaupii</name>
    <name type="common">Kaup's arrowtooth eel</name>
    <dbReference type="NCBI Taxonomy" id="118154"/>
    <lineage>
        <taxon>Eukaryota</taxon>
        <taxon>Metazoa</taxon>
        <taxon>Chordata</taxon>
        <taxon>Craniata</taxon>
        <taxon>Vertebrata</taxon>
        <taxon>Euteleostomi</taxon>
        <taxon>Actinopterygii</taxon>
        <taxon>Neopterygii</taxon>
        <taxon>Teleostei</taxon>
        <taxon>Anguilliformes</taxon>
        <taxon>Synaphobranchidae</taxon>
        <taxon>Synaphobranchus</taxon>
    </lineage>
</organism>
<reference evidence="2" key="1">
    <citation type="journal article" date="2023" name="Science">
        <title>Genome structures resolve the early diversification of teleost fishes.</title>
        <authorList>
            <person name="Parey E."/>
            <person name="Louis A."/>
            <person name="Montfort J."/>
            <person name="Bouchez O."/>
            <person name="Roques C."/>
            <person name="Iampietro C."/>
            <person name="Lluch J."/>
            <person name="Castinel A."/>
            <person name="Donnadieu C."/>
            <person name="Desvignes T."/>
            <person name="Floi Bucao C."/>
            <person name="Jouanno E."/>
            <person name="Wen M."/>
            <person name="Mejri S."/>
            <person name="Dirks R."/>
            <person name="Jansen H."/>
            <person name="Henkel C."/>
            <person name="Chen W.J."/>
            <person name="Zahm M."/>
            <person name="Cabau C."/>
            <person name="Klopp C."/>
            <person name="Thompson A.W."/>
            <person name="Robinson-Rechavi M."/>
            <person name="Braasch I."/>
            <person name="Lecointre G."/>
            <person name="Bobe J."/>
            <person name="Postlethwait J.H."/>
            <person name="Berthelot C."/>
            <person name="Roest Crollius H."/>
            <person name="Guiguen Y."/>
        </authorList>
    </citation>
    <scope>NUCLEOTIDE SEQUENCE</scope>
    <source>
        <strain evidence="2">WJC10195</strain>
    </source>
</reference>
<dbReference type="Proteomes" id="UP001152622">
    <property type="component" value="Chromosome 10"/>
</dbReference>
<gene>
    <name evidence="2" type="ORF">SKAU_G00269300</name>
</gene>
<protein>
    <submittedName>
        <fullName evidence="2">Uncharacterized protein</fullName>
    </submittedName>
</protein>
<evidence type="ECO:0000313" key="3">
    <source>
        <dbReference type="Proteomes" id="UP001152622"/>
    </source>
</evidence>
<dbReference type="EMBL" id="JAINUF010000010">
    <property type="protein sequence ID" value="KAJ8348341.1"/>
    <property type="molecule type" value="Genomic_DNA"/>
</dbReference>
<proteinExistence type="predicted"/>
<evidence type="ECO:0000256" key="1">
    <source>
        <dbReference type="SAM" id="MobiDB-lite"/>
    </source>
</evidence>
<evidence type="ECO:0000313" key="2">
    <source>
        <dbReference type="EMBL" id="KAJ8348341.1"/>
    </source>
</evidence>
<comment type="caution">
    <text evidence="2">The sequence shown here is derived from an EMBL/GenBank/DDBJ whole genome shotgun (WGS) entry which is preliminary data.</text>
</comment>
<sequence length="105" mass="11302">MAKWPHHNQDAAPTTPLTGCSLPANTARGSPASPRRPRCEGGPLARRSGQRAVIKAGTAAIGGLAPPRRKKRVCYSKRLQAAPANFRALRPNLIQSRCHSQTQTE</sequence>